<feature type="compositionally biased region" description="Low complexity" evidence="2">
    <location>
        <begin position="152"/>
        <end position="169"/>
    </location>
</feature>
<feature type="compositionally biased region" description="Low complexity" evidence="2">
    <location>
        <begin position="392"/>
        <end position="412"/>
    </location>
</feature>
<feature type="region of interest" description="Disordered" evidence="2">
    <location>
        <begin position="461"/>
        <end position="496"/>
    </location>
</feature>
<dbReference type="Pfam" id="PF00616">
    <property type="entry name" value="RasGAP"/>
    <property type="match status" value="1"/>
</dbReference>
<evidence type="ECO:0000313" key="4">
    <source>
        <dbReference type="EMBL" id="ELR24042.1"/>
    </source>
</evidence>
<organism evidence="4 5">
    <name type="scientific">Acanthamoeba castellanii (strain ATCC 30010 / Neff)</name>
    <dbReference type="NCBI Taxonomy" id="1257118"/>
    <lineage>
        <taxon>Eukaryota</taxon>
        <taxon>Amoebozoa</taxon>
        <taxon>Discosea</taxon>
        <taxon>Longamoebia</taxon>
        <taxon>Centramoebida</taxon>
        <taxon>Acanthamoebidae</taxon>
        <taxon>Acanthamoeba</taxon>
    </lineage>
</organism>
<keyword evidence="1" id="KW-0343">GTPase activation</keyword>
<feature type="region of interest" description="Disordered" evidence="2">
    <location>
        <begin position="252"/>
        <end position="354"/>
    </location>
</feature>
<keyword evidence="5" id="KW-1185">Reference proteome</keyword>
<feature type="compositionally biased region" description="Low complexity" evidence="2">
    <location>
        <begin position="303"/>
        <end position="315"/>
    </location>
</feature>
<dbReference type="RefSeq" id="XP_004353570.1">
    <property type="nucleotide sequence ID" value="XM_004353518.1"/>
</dbReference>
<protein>
    <submittedName>
        <fullName evidence="4">GTPase-activator protein for Ras family GTPase</fullName>
    </submittedName>
</protein>
<dbReference type="OMA" id="RRIMCTE"/>
<feature type="compositionally biased region" description="Acidic residues" evidence="2">
    <location>
        <begin position="480"/>
        <end position="489"/>
    </location>
</feature>
<feature type="region of interest" description="Disordered" evidence="2">
    <location>
        <begin position="520"/>
        <end position="579"/>
    </location>
</feature>
<dbReference type="GO" id="GO:0005096">
    <property type="term" value="F:GTPase activator activity"/>
    <property type="evidence" value="ECO:0007669"/>
    <property type="project" value="UniProtKB-KW"/>
</dbReference>
<feature type="region of interest" description="Disordered" evidence="2">
    <location>
        <begin position="1"/>
        <end position="225"/>
    </location>
</feature>
<feature type="compositionally biased region" description="Low complexity" evidence="2">
    <location>
        <begin position="190"/>
        <end position="204"/>
    </location>
</feature>
<proteinExistence type="predicted"/>
<dbReference type="InterPro" id="IPR001936">
    <property type="entry name" value="RasGAP_dom"/>
</dbReference>
<feature type="region of interest" description="Disordered" evidence="2">
    <location>
        <begin position="378"/>
        <end position="446"/>
    </location>
</feature>
<evidence type="ECO:0000256" key="2">
    <source>
        <dbReference type="SAM" id="MobiDB-lite"/>
    </source>
</evidence>
<feature type="compositionally biased region" description="Basic and acidic residues" evidence="2">
    <location>
        <begin position="531"/>
        <end position="545"/>
    </location>
</feature>
<dbReference type="PANTHER" id="PTHR10194:SF60">
    <property type="entry name" value="RAS GTPASE-ACTIVATING PROTEIN RASKOL"/>
    <property type="match status" value="1"/>
</dbReference>
<dbReference type="Gene3D" id="1.10.506.10">
    <property type="entry name" value="GTPase Activation - p120gap, domain 1"/>
    <property type="match status" value="4"/>
</dbReference>
<dbReference type="Proteomes" id="UP000011083">
    <property type="component" value="Unassembled WGS sequence"/>
</dbReference>
<gene>
    <name evidence="4" type="ORF">ACA1_144330</name>
</gene>
<feature type="compositionally biased region" description="Basic and acidic residues" evidence="2">
    <location>
        <begin position="461"/>
        <end position="473"/>
    </location>
</feature>
<sequence length="901" mass="92990">MEATARPPVPRTRPPPPAPPPRMRAASAGDEAGVSPSGAPLPATTTSSGPSPFAAGRPAVPPRVPPRAGYGTGGRSGSAGAAVLADPGVPFVPSPSLAEATQPPRASAAAALSQPSLPPHIASSAPPPPVSVAVPHGVPVQPDGGGAPPPSSASSSSSAPATAARAGPSISPGRVGPADSRIPVPPRPQLSRASPVSRSSPALSTITPPGRPSTPPHHHPLAAAAPIALAAADPASTMSAPLLRTPVLFPQITTPADSSSSSSASSSSSSSAAATVSFAAIGRGAPPPVPFKTRAQVPPRPAVVPRHAPGVGAAPKPGTTLPPATDTDNNSSSGSGGYAGDAEENAEPWPSTTTAAAAATNIYGSVIERPVTHHQRPALVSSLSAAPGVGRGAMAASPPGTATGTTAAARGRLPPPIPPASAKPTLKPRPGHRRSRSYDPATLRKTLVRPFDPIQLQAKTMEDQPRSMGELRRAAVQVGSDDDSSDGDGVDSGFSLGSGGGGLGMMSMCLGVHPSVRVRAKTGGTSSTLKPSRDLRSSDKADRKAAKNNNNNKEKKKEKERKGFWKKNKKEAKDAGAAGAMAAGKGERLLSAEECRTNADAYHRWFQVLGREDLVMARVLSGVVKRGDRDQATTAFVHYFTGRGVMLALFGHLIRAEVDATAEPGTLLRSNNMLSALLSKHLQLVGRSYLRRVLHPIVAQVCEIATETNFENTQNVLFVASQVLHALRTSIHYCPMSIREICQELAHVVSAKYPDAITSVVGDDGILTQPAKRALVLVSKVLQQLANGLSFGMKETYMIPFNPFLAENEAPVRDYLRLLSTIGTDEVQRGDEDTLDGSESDTRHCLGKLAYDNRDDISQVLASGEGLGAAPELGQVRDEWKRIAADLLGPPPSSSPPPPPL</sequence>
<dbReference type="InterPro" id="IPR039360">
    <property type="entry name" value="Ras_GTPase"/>
</dbReference>
<dbReference type="AlphaFoldDB" id="L8HFM2"/>
<dbReference type="VEuPathDB" id="AmoebaDB:ACA1_144330"/>
<reference evidence="4 5" key="1">
    <citation type="journal article" date="2013" name="Genome Biol.">
        <title>Genome of Acanthamoeba castellanii highlights extensive lateral gene transfer and early evolution of tyrosine kinase signaling.</title>
        <authorList>
            <person name="Clarke M."/>
            <person name="Lohan A.J."/>
            <person name="Liu B."/>
            <person name="Lagkouvardos I."/>
            <person name="Roy S."/>
            <person name="Zafar N."/>
            <person name="Bertelli C."/>
            <person name="Schilde C."/>
            <person name="Kianianmomeni A."/>
            <person name="Burglin T.R."/>
            <person name="Frech C."/>
            <person name="Turcotte B."/>
            <person name="Kopec K.O."/>
            <person name="Synnott J.M."/>
            <person name="Choo C."/>
            <person name="Paponov I."/>
            <person name="Finkler A."/>
            <person name="Soon Heng Tan C."/>
            <person name="Hutchins A.P."/>
            <person name="Weinmeier T."/>
            <person name="Rattei T."/>
            <person name="Chu J.S."/>
            <person name="Gimenez G."/>
            <person name="Irimia M."/>
            <person name="Rigden D.J."/>
            <person name="Fitzpatrick D.A."/>
            <person name="Lorenzo-Morales J."/>
            <person name="Bateman A."/>
            <person name="Chiu C.H."/>
            <person name="Tang P."/>
            <person name="Hegemann P."/>
            <person name="Fromm H."/>
            <person name="Raoult D."/>
            <person name="Greub G."/>
            <person name="Miranda-Saavedra D."/>
            <person name="Chen N."/>
            <person name="Nash P."/>
            <person name="Ginger M.L."/>
            <person name="Horn M."/>
            <person name="Schaap P."/>
            <person name="Caler L."/>
            <person name="Loftus B."/>
        </authorList>
    </citation>
    <scope>NUCLEOTIDE SEQUENCE [LARGE SCALE GENOMIC DNA]</scope>
    <source>
        <strain evidence="4 5">Neff</strain>
    </source>
</reference>
<dbReference type="SMART" id="SM00323">
    <property type="entry name" value="RasGAP"/>
    <property type="match status" value="1"/>
</dbReference>
<feature type="compositionally biased region" description="Low complexity" evidence="2">
    <location>
        <begin position="102"/>
        <end position="124"/>
    </location>
</feature>
<dbReference type="STRING" id="1257118.L8HFM2"/>
<feature type="domain" description="Ras-GAP" evidence="3">
    <location>
        <begin position="628"/>
        <end position="762"/>
    </location>
</feature>
<dbReference type="PANTHER" id="PTHR10194">
    <property type="entry name" value="RAS GTPASE-ACTIVATING PROTEINS"/>
    <property type="match status" value="1"/>
</dbReference>
<dbReference type="SUPFAM" id="SSF48350">
    <property type="entry name" value="GTPase activation domain, GAP"/>
    <property type="match status" value="1"/>
</dbReference>
<dbReference type="OrthoDB" id="28245at2759"/>
<evidence type="ECO:0000256" key="1">
    <source>
        <dbReference type="ARBA" id="ARBA00022468"/>
    </source>
</evidence>
<dbReference type="InterPro" id="IPR008936">
    <property type="entry name" value="Rho_GTPase_activation_prot"/>
</dbReference>
<dbReference type="GeneID" id="14925042"/>
<dbReference type="PROSITE" id="PS50018">
    <property type="entry name" value="RAS_GTPASE_ACTIV_2"/>
    <property type="match status" value="1"/>
</dbReference>
<feature type="compositionally biased region" description="Basic and acidic residues" evidence="2">
    <location>
        <begin position="552"/>
        <end position="563"/>
    </location>
</feature>
<feature type="compositionally biased region" description="Low complexity" evidence="2">
    <location>
        <begin position="131"/>
        <end position="140"/>
    </location>
</feature>
<feature type="compositionally biased region" description="Low complexity" evidence="2">
    <location>
        <begin position="258"/>
        <end position="274"/>
    </location>
</feature>
<dbReference type="KEGG" id="acan:ACA1_144330"/>
<name>L8HFM2_ACACF</name>
<evidence type="ECO:0000313" key="5">
    <source>
        <dbReference type="Proteomes" id="UP000011083"/>
    </source>
</evidence>
<evidence type="ECO:0000259" key="3">
    <source>
        <dbReference type="PROSITE" id="PS50018"/>
    </source>
</evidence>
<accession>L8HFM2</accession>
<dbReference type="EMBL" id="KB007840">
    <property type="protein sequence ID" value="ELR24042.1"/>
    <property type="molecule type" value="Genomic_DNA"/>
</dbReference>
<feature type="compositionally biased region" description="Pro residues" evidence="2">
    <location>
        <begin position="7"/>
        <end position="22"/>
    </location>
</feature>